<evidence type="ECO:0000313" key="1">
    <source>
        <dbReference type="EMBL" id="MDD9207761.1"/>
    </source>
</evidence>
<dbReference type="EMBL" id="JARACI010001152">
    <property type="protein sequence ID" value="MDD9207761.1"/>
    <property type="molecule type" value="Genomic_DNA"/>
</dbReference>
<dbReference type="PANTHER" id="PTHR34293">
    <property type="entry name" value="HTH-TYPE TRANSCRIPTIONAL REGULATOR TRMBL2"/>
    <property type="match status" value="1"/>
</dbReference>
<evidence type="ECO:0008006" key="3">
    <source>
        <dbReference type="Google" id="ProtNLM"/>
    </source>
</evidence>
<gene>
    <name evidence="1" type="ORF">PU560_14995</name>
</gene>
<dbReference type="InterPro" id="IPR051797">
    <property type="entry name" value="TrmB-like"/>
</dbReference>
<name>A0ABT5U3Q0_9MICO</name>
<dbReference type="PANTHER" id="PTHR34293:SF1">
    <property type="entry name" value="HTH-TYPE TRANSCRIPTIONAL REGULATOR TRMBL2"/>
    <property type="match status" value="1"/>
</dbReference>
<accession>A0ABT5U3Q0</accession>
<dbReference type="Gene3D" id="1.10.10.10">
    <property type="entry name" value="Winged helix-like DNA-binding domain superfamily/Winged helix DNA-binding domain"/>
    <property type="match status" value="1"/>
</dbReference>
<organism evidence="1 2">
    <name type="scientific">Georgenia halotolerans</name>
    <dbReference type="NCBI Taxonomy" id="3028317"/>
    <lineage>
        <taxon>Bacteria</taxon>
        <taxon>Bacillati</taxon>
        <taxon>Actinomycetota</taxon>
        <taxon>Actinomycetes</taxon>
        <taxon>Micrococcales</taxon>
        <taxon>Bogoriellaceae</taxon>
        <taxon>Georgenia</taxon>
    </lineage>
</organism>
<evidence type="ECO:0000313" key="2">
    <source>
        <dbReference type="Proteomes" id="UP001165561"/>
    </source>
</evidence>
<sequence>MREEGSDGVFELLGLDEPAVAVYRTMLLRPNLTRAEIAQDAQVDVVAVDDILTRLTERKLLRPSQLDPAGLRTESPEVALRRLLSEREADLHRRQERLGETWRAAAGLIEEYRQSRHDLTSEDVERLTTPDTTVTRLTELMAATEQSIDTIVTIPPPARLLELSKSEDAAVLDRGVKFRVLYPSTVRHDPEIMEYLQWYV</sequence>
<protein>
    <recommendedName>
        <fullName evidence="3">MarR family transcriptional regulator</fullName>
    </recommendedName>
</protein>
<proteinExistence type="predicted"/>
<reference evidence="1" key="1">
    <citation type="submission" date="2023-02" db="EMBL/GenBank/DDBJ databases">
        <title>Georgenia sp.10Sc9-8, isolated from a soil sample collected from the Taklamakan desert.</title>
        <authorList>
            <person name="Liu S."/>
        </authorList>
    </citation>
    <scope>NUCLEOTIDE SEQUENCE</scope>
    <source>
        <strain evidence="1">10Sc9-8</strain>
    </source>
</reference>
<keyword evidence="2" id="KW-1185">Reference proteome</keyword>
<feature type="non-terminal residue" evidence="1">
    <location>
        <position position="200"/>
    </location>
</feature>
<comment type="caution">
    <text evidence="1">The sequence shown here is derived from an EMBL/GenBank/DDBJ whole genome shotgun (WGS) entry which is preliminary data.</text>
</comment>
<dbReference type="InterPro" id="IPR036388">
    <property type="entry name" value="WH-like_DNA-bd_sf"/>
</dbReference>
<dbReference type="Proteomes" id="UP001165561">
    <property type="component" value="Unassembled WGS sequence"/>
</dbReference>